<name>A0A5N6NUD7_9ASTR</name>
<dbReference type="Proteomes" id="UP000326396">
    <property type="component" value="Linkage Group LG17"/>
</dbReference>
<organism evidence="1 2">
    <name type="scientific">Mikania micrantha</name>
    <name type="common">bitter vine</name>
    <dbReference type="NCBI Taxonomy" id="192012"/>
    <lineage>
        <taxon>Eukaryota</taxon>
        <taxon>Viridiplantae</taxon>
        <taxon>Streptophyta</taxon>
        <taxon>Embryophyta</taxon>
        <taxon>Tracheophyta</taxon>
        <taxon>Spermatophyta</taxon>
        <taxon>Magnoliopsida</taxon>
        <taxon>eudicotyledons</taxon>
        <taxon>Gunneridae</taxon>
        <taxon>Pentapetalae</taxon>
        <taxon>asterids</taxon>
        <taxon>campanulids</taxon>
        <taxon>Asterales</taxon>
        <taxon>Asteraceae</taxon>
        <taxon>Asteroideae</taxon>
        <taxon>Heliantheae alliance</taxon>
        <taxon>Eupatorieae</taxon>
        <taxon>Mikania</taxon>
    </lineage>
</organism>
<evidence type="ECO:0000313" key="1">
    <source>
        <dbReference type="EMBL" id="KAD5317909.1"/>
    </source>
</evidence>
<evidence type="ECO:0000313" key="2">
    <source>
        <dbReference type="Proteomes" id="UP000326396"/>
    </source>
</evidence>
<comment type="caution">
    <text evidence="1">The sequence shown here is derived from an EMBL/GenBank/DDBJ whole genome shotgun (WGS) entry which is preliminary data.</text>
</comment>
<reference evidence="1 2" key="1">
    <citation type="submission" date="2019-05" db="EMBL/GenBank/DDBJ databases">
        <title>Mikania micrantha, genome provides insights into the molecular mechanism of rapid growth.</title>
        <authorList>
            <person name="Liu B."/>
        </authorList>
    </citation>
    <scope>NUCLEOTIDE SEQUENCE [LARGE SCALE GENOMIC DNA]</scope>
    <source>
        <strain evidence="1">NLD-2019</strain>
        <tissue evidence="1">Leaf</tissue>
    </source>
</reference>
<gene>
    <name evidence="1" type="ORF">E3N88_17855</name>
</gene>
<dbReference type="EMBL" id="SZYD01000009">
    <property type="protein sequence ID" value="KAD5317909.1"/>
    <property type="molecule type" value="Genomic_DNA"/>
</dbReference>
<protein>
    <submittedName>
        <fullName evidence="1">Uncharacterized protein</fullName>
    </submittedName>
</protein>
<dbReference type="AlphaFoldDB" id="A0A5N6NUD7"/>
<proteinExistence type="predicted"/>
<accession>A0A5N6NUD7</accession>
<sequence length="73" mass="8309">MVLRRGLAAAERCAAAERRCAAEGREAAERCCGGGRRKRRREAFAWLRLEVLGRRREIGFGRKGGMRELDRGY</sequence>
<keyword evidence="2" id="KW-1185">Reference proteome</keyword>